<evidence type="ECO:0000256" key="4">
    <source>
        <dbReference type="PROSITE-ProRule" id="PRU00335"/>
    </source>
</evidence>
<dbReference type="PANTHER" id="PTHR30055">
    <property type="entry name" value="HTH-TYPE TRANSCRIPTIONAL REGULATOR RUTR"/>
    <property type="match status" value="1"/>
</dbReference>
<evidence type="ECO:0000256" key="1">
    <source>
        <dbReference type="ARBA" id="ARBA00023015"/>
    </source>
</evidence>
<gene>
    <name evidence="7" type="ORF">GYA93_18420</name>
</gene>
<proteinExistence type="predicted"/>
<dbReference type="InterPro" id="IPR004111">
    <property type="entry name" value="Repressor_TetR_C"/>
</dbReference>
<dbReference type="PROSITE" id="PS50977">
    <property type="entry name" value="HTH_TETR_2"/>
    <property type="match status" value="1"/>
</dbReference>
<dbReference type="GO" id="GO:0045892">
    <property type="term" value="P:negative regulation of DNA-templated transcription"/>
    <property type="evidence" value="ECO:0007669"/>
    <property type="project" value="InterPro"/>
</dbReference>
<dbReference type="Pfam" id="PF00440">
    <property type="entry name" value="TetR_N"/>
    <property type="match status" value="1"/>
</dbReference>
<dbReference type="GO" id="GO:0000976">
    <property type="term" value="F:transcription cis-regulatory region binding"/>
    <property type="evidence" value="ECO:0007669"/>
    <property type="project" value="TreeGrafter"/>
</dbReference>
<keyword evidence="1" id="KW-0805">Transcription regulation</keyword>
<dbReference type="GO" id="GO:0003700">
    <property type="term" value="F:DNA-binding transcription factor activity"/>
    <property type="evidence" value="ECO:0007669"/>
    <property type="project" value="TreeGrafter"/>
</dbReference>
<dbReference type="InterPro" id="IPR050109">
    <property type="entry name" value="HTH-type_TetR-like_transc_reg"/>
</dbReference>
<keyword evidence="2 4" id="KW-0238">DNA-binding</keyword>
<name>A0A7K3LTV7_9ACTN</name>
<dbReference type="AlphaFoldDB" id="A0A7K3LTV7"/>
<feature type="domain" description="HTH tetR-type" evidence="6">
    <location>
        <begin position="35"/>
        <end position="95"/>
    </location>
</feature>
<evidence type="ECO:0000256" key="3">
    <source>
        <dbReference type="ARBA" id="ARBA00023163"/>
    </source>
</evidence>
<dbReference type="InterPro" id="IPR001647">
    <property type="entry name" value="HTH_TetR"/>
</dbReference>
<dbReference type="Proteomes" id="UP000466307">
    <property type="component" value="Unassembled WGS sequence"/>
</dbReference>
<dbReference type="EMBL" id="JAADZU010000072">
    <property type="protein sequence ID" value="NDK91536.1"/>
    <property type="molecule type" value="Genomic_DNA"/>
</dbReference>
<sequence length="268" mass="28645">MSSPEGNAPTPPLPKSVALLWGRTDDTPRRGPKPTLTIHDIAGAAVEVADAEGWEAVSMKAIADRVGLTAMSLYRYVDSKDDIIDLLVDEAHGRAPDDLTRTGDWRAQITDWAAAYATRLRKRPWLSEIPMTRPPVGPNTLSWTEAGVRAFTDTALSGQQKMSALLLVDGFVRQHTRQALQMGELPRRADGHLADDASGAAADPASGPHIDYDAVVAGLIDAEHYPALSAAVSAMGAGPDDDFYREQLDFGLQVILDGLAGLITAAAR</sequence>
<protein>
    <submittedName>
        <fullName evidence="7">TetR/AcrR family transcriptional regulator</fullName>
    </submittedName>
</protein>
<keyword evidence="8" id="KW-1185">Reference proteome</keyword>
<evidence type="ECO:0000256" key="2">
    <source>
        <dbReference type="ARBA" id="ARBA00023125"/>
    </source>
</evidence>
<evidence type="ECO:0000256" key="5">
    <source>
        <dbReference type="SAM" id="MobiDB-lite"/>
    </source>
</evidence>
<evidence type="ECO:0000313" key="7">
    <source>
        <dbReference type="EMBL" id="NDK91536.1"/>
    </source>
</evidence>
<dbReference type="PANTHER" id="PTHR30055:SF151">
    <property type="entry name" value="TRANSCRIPTIONAL REGULATORY PROTEIN"/>
    <property type="match status" value="1"/>
</dbReference>
<dbReference type="SUPFAM" id="SSF46689">
    <property type="entry name" value="Homeodomain-like"/>
    <property type="match status" value="1"/>
</dbReference>
<evidence type="ECO:0000313" key="8">
    <source>
        <dbReference type="Proteomes" id="UP000466307"/>
    </source>
</evidence>
<organism evidence="7 8">
    <name type="scientific">Gordonia desulfuricans</name>
    <dbReference type="NCBI Taxonomy" id="89051"/>
    <lineage>
        <taxon>Bacteria</taxon>
        <taxon>Bacillati</taxon>
        <taxon>Actinomycetota</taxon>
        <taxon>Actinomycetes</taxon>
        <taxon>Mycobacteriales</taxon>
        <taxon>Gordoniaceae</taxon>
        <taxon>Gordonia</taxon>
    </lineage>
</organism>
<dbReference type="Gene3D" id="1.10.10.60">
    <property type="entry name" value="Homeodomain-like"/>
    <property type="match status" value="1"/>
</dbReference>
<evidence type="ECO:0000259" key="6">
    <source>
        <dbReference type="PROSITE" id="PS50977"/>
    </source>
</evidence>
<keyword evidence="3" id="KW-0804">Transcription</keyword>
<dbReference type="InterPro" id="IPR009057">
    <property type="entry name" value="Homeodomain-like_sf"/>
</dbReference>
<feature type="DNA-binding region" description="H-T-H motif" evidence="4">
    <location>
        <begin position="58"/>
        <end position="77"/>
    </location>
</feature>
<feature type="region of interest" description="Disordered" evidence="5">
    <location>
        <begin position="1"/>
        <end position="32"/>
    </location>
</feature>
<reference evidence="7 8" key="1">
    <citation type="submission" date="2020-01" db="EMBL/GenBank/DDBJ databases">
        <title>Investigation of new actinobacteria for the biodesulphurisation of diesel fuel.</title>
        <authorList>
            <person name="Athi Narayanan S.M."/>
        </authorList>
    </citation>
    <scope>NUCLEOTIDE SEQUENCE [LARGE SCALE GENOMIC DNA]</scope>
    <source>
        <strain evidence="7 8">213E</strain>
    </source>
</reference>
<dbReference type="SUPFAM" id="SSF48498">
    <property type="entry name" value="Tetracyclin repressor-like, C-terminal domain"/>
    <property type="match status" value="1"/>
</dbReference>
<accession>A0A7K3LTV7</accession>
<dbReference type="Pfam" id="PF02909">
    <property type="entry name" value="TetR_C_1"/>
    <property type="match status" value="1"/>
</dbReference>
<dbReference type="Gene3D" id="1.10.357.10">
    <property type="entry name" value="Tetracycline Repressor, domain 2"/>
    <property type="match status" value="1"/>
</dbReference>
<comment type="caution">
    <text evidence="7">The sequence shown here is derived from an EMBL/GenBank/DDBJ whole genome shotgun (WGS) entry which is preliminary data.</text>
</comment>
<dbReference type="InterPro" id="IPR036271">
    <property type="entry name" value="Tet_transcr_reg_TetR-rel_C_sf"/>
</dbReference>
<dbReference type="RefSeq" id="WP_059034841.1">
    <property type="nucleotide sequence ID" value="NZ_JAADZU010000072.1"/>
</dbReference>